<evidence type="ECO:0000313" key="3">
    <source>
        <dbReference type="EMBL" id="OGM27464.1"/>
    </source>
</evidence>
<reference evidence="3 4" key="1">
    <citation type="journal article" date="2016" name="Nat. Commun.">
        <title>Thousands of microbial genomes shed light on interconnected biogeochemical processes in an aquifer system.</title>
        <authorList>
            <person name="Anantharaman K."/>
            <person name="Brown C.T."/>
            <person name="Hug L.A."/>
            <person name="Sharon I."/>
            <person name="Castelle C.J."/>
            <person name="Probst A.J."/>
            <person name="Thomas B.C."/>
            <person name="Singh A."/>
            <person name="Wilkins M.J."/>
            <person name="Karaoz U."/>
            <person name="Brodie E.L."/>
            <person name="Williams K.H."/>
            <person name="Hubbard S.S."/>
            <person name="Banfield J.F."/>
        </authorList>
    </citation>
    <scope>NUCLEOTIDE SEQUENCE [LARGE SCALE GENOMIC DNA]</scope>
</reference>
<gene>
    <name evidence="3" type="ORF">A2628_01580</name>
</gene>
<comment type="similarity">
    <text evidence="1 2">Belongs to the UPF0102 family.</text>
</comment>
<evidence type="ECO:0000313" key="4">
    <source>
        <dbReference type="Proteomes" id="UP000179221"/>
    </source>
</evidence>
<dbReference type="PANTHER" id="PTHR34039:SF1">
    <property type="entry name" value="UPF0102 PROTEIN YRAN"/>
    <property type="match status" value="1"/>
</dbReference>
<evidence type="ECO:0000256" key="2">
    <source>
        <dbReference type="HAMAP-Rule" id="MF_00048"/>
    </source>
</evidence>
<dbReference type="Pfam" id="PF02021">
    <property type="entry name" value="UPF0102"/>
    <property type="match status" value="1"/>
</dbReference>
<dbReference type="Proteomes" id="UP000179221">
    <property type="component" value="Unassembled WGS sequence"/>
</dbReference>
<accession>A0A1F7YJD4</accession>
<dbReference type="SUPFAM" id="SSF52980">
    <property type="entry name" value="Restriction endonuclease-like"/>
    <property type="match status" value="1"/>
</dbReference>
<sequence>MLSKRSKGDIGELFAIRLLSNLGYNLIERNFHSKFGEIDIIAQDGNTLSFLEVKTRWSKKYGKPEESITPNKIRKIKKTIDYYLLMHNLKNIKNYKIEIVALEADAGIITSSKIIRYD</sequence>
<dbReference type="InterPro" id="IPR003509">
    <property type="entry name" value="UPF0102_YraN-like"/>
</dbReference>
<name>A0A1F7YJD4_9BACT</name>
<dbReference type="InterPro" id="IPR011335">
    <property type="entry name" value="Restrct_endonuc-II-like"/>
</dbReference>
<protein>
    <recommendedName>
        <fullName evidence="2">UPF0102 protein A2628_01580</fullName>
    </recommendedName>
</protein>
<proteinExistence type="inferred from homology"/>
<evidence type="ECO:0000256" key="1">
    <source>
        <dbReference type="ARBA" id="ARBA00006738"/>
    </source>
</evidence>
<dbReference type="GO" id="GO:0003676">
    <property type="term" value="F:nucleic acid binding"/>
    <property type="evidence" value="ECO:0007669"/>
    <property type="project" value="InterPro"/>
</dbReference>
<dbReference type="HAMAP" id="MF_00048">
    <property type="entry name" value="UPF0102"/>
    <property type="match status" value="1"/>
</dbReference>
<dbReference type="AlphaFoldDB" id="A0A1F7YJD4"/>
<comment type="caution">
    <text evidence="3">The sequence shown here is derived from an EMBL/GenBank/DDBJ whole genome shotgun (WGS) entry which is preliminary data.</text>
</comment>
<dbReference type="InterPro" id="IPR011856">
    <property type="entry name" value="tRNA_endonuc-like_dom_sf"/>
</dbReference>
<dbReference type="PANTHER" id="PTHR34039">
    <property type="entry name" value="UPF0102 PROTEIN YRAN"/>
    <property type="match status" value="1"/>
</dbReference>
<dbReference type="Gene3D" id="3.40.1350.10">
    <property type="match status" value="1"/>
</dbReference>
<dbReference type="NCBIfam" id="NF009150">
    <property type="entry name" value="PRK12497.1-3"/>
    <property type="match status" value="1"/>
</dbReference>
<dbReference type="EMBL" id="MGGL01000004">
    <property type="protein sequence ID" value="OGM27464.1"/>
    <property type="molecule type" value="Genomic_DNA"/>
</dbReference>
<dbReference type="CDD" id="cd20736">
    <property type="entry name" value="PoNe_Nuclease"/>
    <property type="match status" value="1"/>
</dbReference>
<organism evidence="3 4">
    <name type="scientific">Candidatus Woesebacteria bacterium RIFCSPHIGHO2_01_FULL_40_22</name>
    <dbReference type="NCBI Taxonomy" id="1802499"/>
    <lineage>
        <taxon>Bacteria</taxon>
        <taxon>Candidatus Woeseibacteriota</taxon>
    </lineage>
</organism>